<dbReference type="PANTHER" id="PTHR10694">
    <property type="entry name" value="LYSINE-SPECIFIC DEMETHYLASE"/>
    <property type="match status" value="1"/>
</dbReference>
<dbReference type="SMART" id="SM00558">
    <property type="entry name" value="JmjC"/>
    <property type="match status" value="1"/>
</dbReference>
<dbReference type="PROSITE" id="PS51184">
    <property type="entry name" value="JMJC"/>
    <property type="match status" value="1"/>
</dbReference>
<dbReference type="SUPFAM" id="SSF51197">
    <property type="entry name" value="Clavaminate synthase-like"/>
    <property type="match status" value="1"/>
</dbReference>
<dbReference type="GO" id="GO:0010468">
    <property type="term" value="P:regulation of gene expression"/>
    <property type="evidence" value="ECO:0007669"/>
    <property type="project" value="TreeGrafter"/>
</dbReference>
<comment type="caution">
    <text evidence="4">The sequence shown here is derived from an EMBL/GenBank/DDBJ whole genome shotgun (WGS) entry which is preliminary data.</text>
</comment>
<dbReference type="GO" id="GO:0008168">
    <property type="term" value="F:methyltransferase activity"/>
    <property type="evidence" value="ECO:0007669"/>
    <property type="project" value="UniProtKB-KW"/>
</dbReference>
<dbReference type="InterPro" id="IPR003349">
    <property type="entry name" value="JmjN"/>
</dbReference>
<name>A0A6A1WIR4_9ROSI</name>
<dbReference type="OrthoDB" id="1678912at2759"/>
<gene>
    <name evidence="4" type="ORF">CJ030_MR2G016658</name>
</gene>
<feature type="domain" description="JmjC" evidence="3">
    <location>
        <begin position="367"/>
        <end position="533"/>
    </location>
</feature>
<organism evidence="4 5">
    <name type="scientific">Morella rubra</name>
    <name type="common">Chinese bayberry</name>
    <dbReference type="NCBI Taxonomy" id="262757"/>
    <lineage>
        <taxon>Eukaryota</taxon>
        <taxon>Viridiplantae</taxon>
        <taxon>Streptophyta</taxon>
        <taxon>Embryophyta</taxon>
        <taxon>Tracheophyta</taxon>
        <taxon>Spermatophyta</taxon>
        <taxon>Magnoliopsida</taxon>
        <taxon>eudicotyledons</taxon>
        <taxon>Gunneridae</taxon>
        <taxon>Pentapetalae</taxon>
        <taxon>rosids</taxon>
        <taxon>fabids</taxon>
        <taxon>Fagales</taxon>
        <taxon>Myricaceae</taxon>
        <taxon>Morella</taxon>
    </lineage>
</organism>
<dbReference type="SMART" id="SM00545">
    <property type="entry name" value="JmjN"/>
    <property type="match status" value="1"/>
</dbReference>
<evidence type="ECO:0000313" key="4">
    <source>
        <dbReference type="EMBL" id="KAB1223757.1"/>
    </source>
</evidence>
<feature type="region of interest" description="Disordered" evidence="1">
    <location>
        <begin position="831"/>
        <end position="859"/>
    </location>
</feature>
<dbReference type="Proteomes" id="UP000516437">
    <property type="component" value="Chromosome 2"/>
</dbReference>
<feature type="compositionally biased region" description="Polar residues" evidence="1">
    <location>
        <begin position="761"/>
        <end position="785"/>
    </location>
</feature>
<dbReference type="PROSITE" id="PS51183">
    <property type="entry name" value="JMJN"/>
    <property type="match status" value="1"/>
</dbReference>
<feature type="domain" description="JmjN" evidence="2">
    <location>
        <begin position="153"/>
        <end position="194"/>
    </location>
</feature>
<accession>A0A6A1WIR4</accession>
<evidence type="ECO:0000256" key="1">
    <source>
        <dbReference type="SAM" id="MobiDB-lite"/>
    </source>
</evidence>
<dbReference type="Pfam" id="PF02928">
    <property type="entry name" value="zf-C5HC2"/>
    <property type="match status" value="1"/>
</dbReference>
<dbReference type="EMBL" id="RXIC02000020">
    <property type="protein sequence ID" value="KAB1223757.1"/>
    <property type="molecule type" value="Genomic_DNA"/>
</dbReference>
<dbReference type="Pfam" id="PF02373">
    <property type="entry name" value="JmjC"/>
    <property type="match status" value="1"/>
</dbReference>
<protein>
    <submittedName>
        <fullName evidence="4">Putative lysine-specific demethylase JMJ14</fullName>
    </submittedName>
</protein>
<keyword evidence="4" id="KW-0808">Transferase</keyword>
<feature type="region of interest" description="Disordered" evidence="1">
    <location>
        <begin position="240"/>
        <end position="259"/>
    </location>
</feature>
<dbReference type="InterPro" id="IPR004198">
    <property type="entry name" value="Znf_C5HC2"/>
</dbReference>
<dbReference type="InterPro" id="IPR003347">
    <property type="entry name" value="JmjC_dom"/>
</dbReference>
<feature type="region of interest" description="Disordered" evidence="1">
    <location>
        <begin position="758"/>
        <end position="785"/>
    </location>
</feature>
<feature type="region of interest" description="Disordered" evidence="1">
    <location>
        <begin position="703"/>
        <end position="733"/>
    </location>
</feature>
<keyword evidence="4" id="KW-0489">Methyltransferase</keyword>
<dbReference type="GO" id="GO:0032259">
    <property type="term" value="P:methylation"/>
    <property type="evidence" value="ECO:0007669"/>
    <property type="project" value="UniProtKB-KW"/>
</dbReference>
<dbReference type="Pfam" id="PF02375">
    <property type="entry name" value="JmjN"/>
    <property type="match status" value="1"/>
</dbReference>
<dbReference type="GO" id="GO:0034647">
    <property type="term" value="F:histone H3K4me/H3K4me2/H3K4me3 demethylase activity"/>
    <property type="evidence" value="ECO:0007669"/>
    <property type="project" value="TreeGrafter"/>
</dbReference>
<evidence type="ECO:0000313" key="5">
    <source>
        <dbReference type="Proteomes" id="UP000516437"/>
    </source>
</evidence>
<reference evidence="4 5" key="1">
    <citation type="journal article" date="2019" name="Plant Biotechnol. J.">
        <title>The red bayberry genome and genetic basis of sex determination.</title>
        <authorList>
            <person name="Jia H.M."/>
            <person name="Jia H.J."/>
            <person name="Cai Q.L."/>
            <person name="Wang Y."/>
            <person name="Zhao H.B."/>
            <person name="Yang W.F."/>
            <person name="Wang G.Y."/>
            <person name="Li Y.H."/>
            <person name="Zhan D.L."/>
            <person name="Shen Y.T."/>
            <person name="Niu Q.F."/>
            <person name="Chang L."/>
            <person name="Qiu J."/>
            <person name="Zhao L."/>
            <person name="Xie H.B."/>
            <person name="Fu W.Y."/>
            <person name="Jin J."/>
            <person name="Li X.W."/>
            <person name="Jiao Y."/>
            <person name="Zhou C.C."/>
            <person name="Tu T."/>
            <person name="Chai C.Y."/>
            <person name="Gao J.L."/>
            <person name="Fan L.J."/>
            <person name="van de Weg E."/>
            <person name="Wang J.Y."/>
            <person name="Gao Z.S."/>
        </authorList>
    </citation>
    <scope>NUCLEOTIDE SEQUENCE [LARGE SCALE GENOMIC DNA]</scope>
    <source>
        <tissue evidence="4">Leaves</tissue>
    </source>
</reference>
<dbReference type="PANTHER" id="PTHR10694:SF54">
    <property type="entry name" value="INACTIVE LYSINE-SPECIFIC DEMETHYLASE JMJ19-RELATED"/>
    <property type="match status" value="1"/>
</dbReference>
<dbReference type="Gene3D" id="2.60.120.650">
    <property type="entry name" value="Cupin"/>
    <property type="match status" value="1"/>
</dbReference>
<sequence length="859" mass="96214">MGAEHKKPCLNDENVESPSVPPGFVSLTSFIVKRVEKSEESDNSQSFMSASKQEPIITDTMSDITDIAELKRSVKRRPWMLFNQSNHRLEESESEQFDMVIDPLPVLEMLGFDLTKACLPKGVIRGCPDCSNCLKVTARWRPEEARKSLIEESPVFHPTEEEFEDTVKYIASIRPKAKPYGICRIVPPPSWQPPCLIKEKNIWEDSTFVTQIQRTDEHQNGSSPSKMAAFYENMRAKRRRSLRMDSDNESGHEDTTNPDYAGCFDVEGSESVPGPEFTLKTFKRYADDFKCQYFGSGAKVTSLDNKLTESLKEWEPSVENIEGEYTRIVENPTEEIEVLCCENLDTGVFGSGFPRVSNPVELSGFPKYSTSSWNLNNIPTLPGSLLSFESRETSHSLEPRLRIGMCFSSLHWKAEEHHLYSLCYMHLGAPRIWHCVPGSYNLRFEAAVKKHFPDLLAEQPELGHRLVSEVSASRLKSEGIPVYRCIQNPGEFVLVLPEAYYAGFDCGFNCAELVNFAPLDWLPSGQNAVEHYLEHGRKTSISYDKLLLGAAREAVRAQWEVTLRGNNAVDNLRWKDMSGKGGILAKVFKSRINCEGIRRQYLCNSTQSQRMSKSFDADSKKECAVCFYDLHFSAAGCRCNPDKFSCLNHAKQLCSCPWSEKYFLFRYEMNELDVLLEALEGKLSAVYKWAKEDLGLSLHSVSKNSPGPAAGLTSSTRESSPDEGKNNGVGRNSASSIKAEIKARLLQVKFANKLKAKDSNVETQDAATGSRICDTSDSSVDTEPTPHMLQSTMLVEPEEKDNATASAVIPIERENNNTSFWWIEGIPEFSSESTSVSSSSDSEEDPLDIVFGSAEKGAT</sequence>
<keyword evidence="5" id="KW-1185">Reference proteome</keyword>
<proteinExistence type="predicted"/>
<dbReference type="GO" id="GO:0005634">
    <property type="term" value="C:nucleus"/>
    <property type="evidence" value="ECO:0007669"/>
    <property type="project" value="TreeGrafter"/>
</dbReference>
<evidence type="ECO:0000259" key="3">
    <source>
        <dbReference type="PROSITE" id="PS51184"/>
    </source>
</evidence>
<dbReference type="AlphaFoldDB" id="A0A6A1WIR4"/>
<feature type="compositionally biased region" description="Low complexity" evidence="1">
    <location>
        <begin position="831"/>
        <end position="840"/>
    </location>
</feature>
<evidence type="ECO:0000259" key="2">
    <source>
        <dbReference type="PROSITE" id="PS51183"/>
    </source>
</evidence>
<dbReference type="GO" id="GO:0000785">
    <property type="term" value="C:chromatin"/>
    <property type="evidence" value="ECO:0007669"/>
    <property type="project" value="TreeGrafter"/>
</dbReference>
<feature type="compositionally biased region" description="Basic and acidic residues" evidence="1">
    <location>
        <begin position="242"/>
        <end position="255"/>
    </location>
</feature>